<dbReference type="InterPro" id="IPR013766">
    <property type="entry name" value="Thioredoxin_domain"/>
</dbReference>
<accession>A0A5J5IFD4</accession>
<dbReference type="InterPro" id="IPR050553">
    <property type="entry name" value="Thioredoxin_ResA/DsbE_sf"/>
</dbReference>
<reference evidence="3 4" key="1">
    <citation type="submission" date="2019-09" db="EMBL/GenBank/DDBJ databases">
        <title>Draft genome sequence of Ginsengibacter sp. BR5-29.</title>
        <authorList>
            <person name="Im W.-T."/>
        </authorList>
    </citation>
    <scope>NUCLEOTIDE SEQUENCE [LARGE SCALE GENOMIC DNA]</scope>
    <source>
        <strain evidence="3 4">BR5-29</strain>
    </source>
</reference>
<feature type="signal peptide" evidence="1">
    <location>
        <begin position="1"/>
        <end position="18"/>
    </location>
</feature>
<dbReference type="EMBL" id="VYQF01000003">
    <property type="protein sequence ID" value="KAA9038738.1"/>
    <property type="molecule type" value="Genomic_DNA"/>
</dbReference>
<dbReference type="AlphaFoldDB" id="A0A5J5IFD4"/>
<dbReference type="Gene3D" id="3.40.30.10">
    <property type="entry name" value="Glutaredoxin"/>
    <property type="match status" value="1"/>
</dbReference>
<dbReference type="PANTHER" id="PTHR42852:SF13">
    <property type="entry name" value="PROTEIN DIPZ"/>
    <property type="match status" value="1"/>
</dbReference>
<feature type="domain" description="Thioredoxin" evidence="2">
    <location>
        <begin position="26"/>
        <end position="167"/>
    </location>
</feature>
<evidence type="ECO:0000256" key="1">
    <source>
        <dbReference type="SAM" id="SignalP"/>
    </source>
</evidence>
<protein>
    <submittedName>
        <fullName evidence="3">TlpA family protein disulfide reductase</fullName>
    </submittedName>
</protein>
<dbReference type="PANTHER" id="PTHR42852">
    <property type="entry name" value="THIOL:DISULFIDE INTERCHANGE PROTEIN DSBE"/>
    <property type="match status" value="1"/>
</dbReference>
<dbReference type="Proteomes" id="UP000326903">
    <property type="component" value="Unassembled WGS sequence"/>
</dbReference>
<proteinExistence type="predicted"/>
<dbReference type="SUPFAM" id="SSF52833">
    <property type="entry name" value="Thioredoxin-like"/>
    <property type="match status" value="1"/>
</dbReference>
<feature type="chain" id="PRO_5023804467" evidence="1">
    <location>
        <begin position="19"/>
        <end position="428"/>
    </location>
</feature>
<dbReference type="InterPro" id="IPR036249">
    <property type="entry name" value="Thioredoxin-like_sf"/>
</dbReference>
<name>A0A5J5IFD4_9BACT</name>
<sequence length="428" mass="48292">MKQIYCLMIMLCPLMSKGQLTSLQPLGIGDRMPPITLLKVMHYTTSEIKTEDLNNKLVLIDFMTTGCIACIKAMPRLDSLQKEFEGKLQVLMVTPESERQVSSFLKRKNIAPLNLAVIAEDTVLAQLFPHTYIPHEILVRNDTVISITYPEYITEANISAILAGDKLQLPVKRDIDNFSYQHPLLHLNETTIPDFSYPASVMYSALTSYMDNVPERFTTVIDTVRGIRRISMVNVPVVDLYMRALYGPRLQPAFIQLGMADKSRYAYIRGKPVSREWLQKNAWCYEASFATSLPIEAITRKINEDLDFYLQLHGRLEKRVMPCWVISANSTLTVTARDIAVSPTQGAGSSLESIIYSLNNNYGNIPVIDESGLGNMILKKISGAEDISVPLLQEMLKCHGLQIKFTDRLLTILVITDKQSKYTSNQTK</sequence>
<dbReference type="PROSITE" id="PS51352">
    <property type="entry name" value="THIOREDOXIN_2"/>
    <property type="match status" value="1"/>
</dbReference>
<evidence type="ECO:0000313" key="3">
    <source>
        <dbReference type="EMBL" id="KAA9038738.1"/>
    </source>
</evidence>
<evidence type="ECO:0000313" key="4">
    <source>
        <dbReference type="Proteomes" id="UP000326903"/>
    </source>
</evidence>
<dbReference type="RefSeq" id="WP_150415459.1">
    <property type="nucleotide sequence ID" value="NZ_VYQF01000003.1"/>
</dbReference>
<comment type="caution">
    <text evidence="3">The sequence shown here is derived from an EMBL/GenBank/DDBJ whole genome shotgun (WGS) entry which is preliminary data.</text>
</comment>
<dbReference type="GO" id="GO:0016209">
    <property type="term" value="F:antioxidant activity"/>
    <property type="evidence" value="ECO:0007669"/>
    <property type="project" value="InterPro"/>
</dbReference>
<keyword evidence="1" id="KW-0732">Signal</keyword>
<dbReference type="InterPro" id="IPR000866">
    <property type="entry name" value="AhpC/TSA"/>
</dbReference>
<evidence type="ECO:0000259" key="2">
    <source>
        <dbReference type="PROSITE" id="PS51352"/>
    </source>
</evidence>
<organism evidence="3 4">
    <name type="scientific">Ginsengibacter hankyongi</name>
    <dbReference type="NCBI Taxonomy" id="2607284"/>
    <lineage>
        <taxon>Bacteria</taxon>
        <taxon>Pseudomonadati</taxon>
        <taxon>Bacteroidota</taxon>
        <taxon>Chitinophagia</taxon>
        <taxon>Chitinophagales</taxon>
        <taxon>Chitinophagaceae</taxon>
        <taxon>Ginsengibacter</taxon>
    </lineage>
</organism>
<keyword evidence="4" id="KW-1185">Reference proteome</keyword>
<dbReference type="Pfam" id="PF00578">
    <property type="entry name" value="AhpC-TSA"/>
    <property type="match status" value="1"/>
</dbReference>
<dbReference type="GO" id="GO:0016491">
    <property type="term" value="F:oxidoreductase activity"/>
    <property type="evidence" value="ECO:0007669"/>
    <property type="project" value="InterPro"/>
</dbReference>
<gene>
    <name evidence="3" type="ORF">FW778_14435</name>
</gene>
<dbReference type="CDD" id="cd02966">
    <property type="entry name" value="TlpA_like_family"/>
    <property type="match status" value="1"/>
</dbReference>